<evidence type="ECO:0000313" key="3">
    <source>
        <dbReference type="EMBL" id="AQL10428.1"/>
    </source>
</evidence>
<dbReference type="CTD" id="31653244"/>
<geneLocation type="mitochondrion" evidence="3"/>
<keyword evidence="1" id="KW-0472">Membrane</keyword>
<sequence length="96" mass="10465">MNLTFMSVLVLLLLLCSCSMVVNSTRCISSLMILESMTLTMLVAMLFFLNMTSSVQMILLLLCIAVLEAAIGLSVLINIVRLSGNDLVKFMSSAQI</sequence>
<feature type="transmembrane region" description="Helical" evidence="1">
    <location>
        <begin position="58"/>
        <end position="80"/>
    </location>
</feature>
<keyword evidence="1" id="KW-0812">Transmembrane</keyword>
<feature type="chain" id="PRO_5016797846" evidence="2">
    <location>
        <begin position="25"/>
        <end position="96"/>
    </location>
</feature>
<accession>A0A343AZW1</accession>
<dbReference type="Gene3D" id="1.10.287.3510">
    <property type="match status" value="1"/>
</dbReference>
<name>A0A343AZW1_9EUPU</name>
<keyword evidence="2" id="KW-0732">Signal</keyword>
<feature type="transmembrane region" description="Helical" evidence="1">
    <location>
        <begin position="28"/>
        <end position="49"/>
    </location>
</feature>
<dbReference type="RefSeq" id="YP_009351928.1">
    <property type="nucleotide sequence ID" value="NC_034226.1"/>
</dbReference>
<reference evidence="3" key="1">
    <citation type="journal article" date="2017" name="Mitochondrial DNA Part B Resour">
        <title>The complete mitochondrial genome of Cerion uva (Linnaeus, 1758) (Gastropoda: Panpulmonata: Stylommatophora: Cerionidae).</title>
        <authorList>
            <person name="Harasewych M.G."/>
            <person name="Gonzalez V.L."/>
            <person name="Windsor A.M."/>
            <person name="Halloran M."/>
        </authorList>
    </citation>
    <scope>NUCLEOTIDE SEQUENCE</scope>
</reference>
<evidence type="ECO:0000256" key="2">
    <source>
        <dbReference type="SAM" id="SignalP"/>
    </source>
</evidence>
<keyword evidence="3" id="KW-0496">Mitochondrion</keyword>
<proteinExistence type="predicted"/>
<evidence type="ECO:0000256" key="1">
    <source>
        <dbReference type="SAM" id="Phobius"/>
    </source>
</evidence>
<dbReference type="GeneID" id="31653244"/>
<organism evidence="3">
    <name type="scientific">Cerion uva</name>
    <dbReference type="NCBI Taxonomy" id="1108933"/>
    <lineage>
        <taxon>Eukaryota</taxon>
        <taxon>Metazoa</taxon>
        <taxon>Spiralia</taxon>
        <taxon>Lophotrochozoa</taxon>
        <taxon>Mollusca</taxon>
        <taxon>Gastropoda</taxon>
        <taxon>Heterobranchia</taxon>
        <taxon>Euthyneura</taxon>
        <taxon>Panpulmonata</taxon>
        <taxon>Eupulmonata</taxon>
        <taxon>Stylommatophora</taxon>
        <taxon>Helicina</taxon>
        <taxon>Urocoptoidea</taxon>
        <taxon>Cerionidae</taxon>
        <taxon>Cerion</taxon>
    </lineage>
</organism>
<dbReference type="AlphaFoldDB" id="A0A343AZW1"/>
<protein>
    <submittedName>
        <fullName evidence="3">NADH dehydrogenase subunit 4L</fullName>
    </submittedName>
</protein>
<keyword evidence="1" id="KW-1133">Transmembrane helix</keyword>
<dbReference type="EMBL" id="KY124261">
    <property type="protein sequence ID" value="AQL10428.1"/>
    <property type="molecule type" value="Genomic_DNA"/>
</dbReference>
<feature type="signal peptide" evidence="2">
    <location>
        <begin position="1"/>
        <end position="24"/>
    </location>
</feature>